<evidence type="ECO:0000256" key="1">
    <source>
        <dbReference type="SAM" id="MobiDB-lite"/>
    </source>
</evidence>
<evidence type="ECO:0000313" key="3">
    <source>
        <dbReference type="Proteomes" id="UP000636800"/>
    </source>
</evidence>
<dbReference type="Proteomes" id="UP000636800">
    <property type="component" value="Chromosome 5"/>
</dbReference>
<keyword evidence="3" id="KW-1185">Reference proteome</keyword>
<dbReference type="EMBL" id="JADCNL010000005">
    <property type="protein sequence ID" value="KAG0481297.1"/>
    <property type="molecule type" value="Genomic_DNA"/>
</dbReference>
<evidence type="ECO:0000313" key="2">
    <source>
        <dbReference type="EMBL" id="KAG0481297.1"/>
    </source>
</evidence>
<dbReference type="OrthoDB" id="785790at2759"/>
<dbReference type="AlphaFoldDB" id="A0A835V0V7"/>
<sequence>MTRLTMPQGKQQQIAAHSAVFPRRPPRSAPWASLFSFRTKGFHQLALRANRGEIDHRGIGSAGVGRFRRVKIGDGGSDAAVIPLSPHW</sequence>
<organism evidence="2 3">
    <name type="scientific">Vanilla planifolia</name>
    <name type="common">Vanilla</name>
    <dbReference type="NCBI Taxonomy" id="51239"/>
    <lineage>
        <taxon>Eukaryota</taxon>
        <taxon>Viridiplantae</taxon>
        <taxon>Streptophyta</taxon>
        <taxon>Embryophyta</taxon>
        <taxon>Tracheophyta</taxon>
        <taxon>Spermatophyta</taxon>
        <taxon>Magnoliopsida</taxon>
        <taxon>Liliopsida</taxon>
        <taxon>Asparagales</taxon>
        <taxon>Orchidaceae</taxon>
        <taxon>Vanilloideae</taxon>
        <taxon>Vanilleae</taxon>
        <taxon>Vanilla</taxon>
    </lineage>
</organism>
<feature type="region of interest" description="Disordered" evidence="1">
    <location>
        <begin position="1"/>
        <end position="23"/>
    </location>
</feature>
<name>A0A835V0V7_VANPL</name>
<proteinExistence type="predicted"/>
<gene>
    <name evidence="2" type="ORF">HPP92_012155</name>
</gene>
<reference evidence="2 3" key="1">
    <citation type="journal article" date="2020" name="Nat. Food">
        <title>A phased Vanilla planifolia genome enables genetic improvement of flavour and production.</title>
        <authorList>
            <person name="Hasing T."/>
            <person name="Tang H."/>
            <person name="Brym M."/>
            <person name="Khazi F."/>
            <person name="Huang T."/>
            <person name="Chambers A.H."/>
        </authorList>
    </citation>
    <scope>NUCLEOTIDE SEQUENCE [LARGE SCALE GENOMIC DNA]</scope>
    <source>
        <tissue evidence="2">Leaf</tissue>
    </source>
</reference>
<accession>A0A835V0V7</accession>
<comment type="caution">
    <text evidence="2">The sequence shown here is derived from an EMBL/GenBank/DDBJ whole genome shotgun (WGS) entry which is preliminary data.</text>
</comment>
<protein>
    <submittedName>
        <fullName evidence="2">Uncharacterized protein</fullName>
    </submittedName>
</protein>